<organism evidence="4 5">
    <name type="scientific">Rathayibacter rathayi</name>
    <name type="common">Corynebacterium rathayi</name>
    <dbReference type="NCBI Taxonomy" id="33887"/>
    <lineage>
        <taxon>Bacteria</taxon>
        <taxon>Bacillati</taxon>
        <taxon>Actinomycetota</taxon>
        <taxon>Actinomycetes</taxon>
        <taxon>Micrococcales</taxon>
        <taxon>Microbacteriaceae</taxon>
        <taxon>Rathayibacter</taxon>
    </lineage>
</organism>
<dbReference type="Pfam" id="PF14340">
    <property type="entry name" value="DUF4395"/>
    <property type="match status" value="1"/>
</dbReference>
<proteinExistence type="predicted"/>
<evidence type="ECO:0000259" key="3">
    <source>
        <dbReference type="Pfam" id="PF14340"/>
    </source>
</evidence>
<feature type="transmembrane region" description="Helical" evidence="2">
    <location>
        <begin position="58"/>
        <end position="85"/>
    </location>
</feature>
<gene>
    <name evidence="4" type="ORF">C5C04_05475</name>
</gene>
<comment type="caution">
    <text evidence="4">The sequence shown here is derived from an EMBL/GenBank/DDBJ whole genome shotgun (WGS) entry which is preliminary data.</text>
</comment>
<protein>
    <submittedName>
        <fullName evidence="4">DUF4395 domain-containing protein</fullName>
    </submittedName>
</protein>
<dbReference type="KEGG" id="rry:C1O28_04140"/>
<dbReference type="RefSeq" id="WP_097166460.1">
    <property type="nucleotide sequence ID" value="NZ_CP028129.1"/>
</dbReference>
<feature type="region of interest" description="Disordered" evidence="1">
    <location>
        <begin position="1"/>
        <end position="21"/>
    </location>
</feature>
<evidence type="ECO:0000313" key="4">
    <source>
        <dbReference type="EMBL" id="PPF14863.1"/>
    </source>
</evidence>
<feature type="domain" description="DUF4395" evidence="3">
    <location>
        <begin position="17"/>
        <end position="162"/>
    </location>
</feature>
<keyword evidence="2" id="KW-0472">Membrane</keyword>
<sequence>MSTRPTPTTAPPPPGTVDPRGPRVAAAVTAALLLTAVGLGLAAPTGVDLGTRLTQPGFLLLLVLAVLFGWSAGRGVGSGPWAVLFRRLLRPHLGPPQEWEDARPPRFAQLIGLVVTAAGVLLHLAGVPGAVPGAAAVAFLAAFLNAAFGLCLGCEFYLVLARAGLVGRSAGYRA</sequence>
<accession>A0ABD6WA94</accession>
<dbReference type="InterPro" id="IPR025508">
    <property type="entry name" value="DUF4395"/>
</dbReference>
<dbReference type="EMBL" id="PSUL01000008">
    <property type="protein sequence ID" value="PPF14863.1"/>
    <property type="molecule type" value="Genomic_DNA"/>
</dbReference>
<evidence type="ECO:0000313" key="5">
    <source>
        <dbReference type="Proteomes" id="UP000237881"/>
    </source>
</evidence>
<keyword evidence="2" id="KW-0812">Transmembrane</keyword>
<feature type="transmembrane region" description="Helical" evidence="2">
    <location>
        <begin position="106"/>
        <end position="125"/>
    </location>
</feature>
<reference evidence="4 5" key="1">
    <citation type="submission" date="2018-02" db="EMBL/GenBank/DDBJ databases">
        <title>Bacteriophage NCPPB3778 and a type I-E CRISPR drive the evolution of the US Biological Select Agent, Rathayibacter toxicus.</title>
        <authorList>
            <person name="Davis E.W.II."/>
            <person name="Tabima J.F."/>
            <person name="Weisberg A.J."/>
            <person name="Lopes L.D."/>
            <person name="Wiseman M.S."/>
            <person name="Wiseman M.S."/>
            <person name="Pupko T."/>
            <person name="Belcher M.S."/>
            <person name="Sechler A.J."/>
            <person name="Tancos M.A."/>
            <person name="Schroeder B.K."/>
            <person name="Murray T.D."/>
            <person name="Luster D.G."/>
            <person name="Schneider W.L."/>
            <person name="Rogers E."/>
            <person name="Andreote F.D."/>
            <person name="Grunwald N.J."/>
            <person name="Putnam M.L."/>
            <person name="Chang J.H."/>
        </authorList>
    </citation>
    <scope>NUCLEOTIDE SEQUENCE [LARGE SCALE GENOMIC DNA]</scope>
    <source>
        <strain evidence="4 5">AY1I9</strain>
    </source>
</reference>
<dbReference type="AlphaFoldDB" id="A0ABD6WA94"/>
<dbReference type="GeneID" id="49819639"/>
<evidence type="ECO:0000256" key="2">
    <source>
        <dbReference type="SAM" id="Phobius"/>
    </source>
</evidence>
<name>A0ABD6WA94_RATRA</name>
<dbReference type="Proteomes" id="UP000237881">
    <property type="component" value="Unassembled WGS sequence"/>
</dbReference>
<feature type="transmembrane region" description="Helical" evidence="2">
    <location>
        <begin position="137"/>
        <end position="160"/>
    </location>
</feature>
<keyword evidence="2" id="KW-1133">Transmembrane helix</keyword>
<evidence type="ECO:0000256" key="1">
    <source>
        <dbReference type="SAM" id="MobiDB-lite"/>
    </source>
</evidence>